<evidence type="ECO:0000313" key="4">
    <source>
        <dbReference type="EMBL" id="CAG5116535.1"/>
    </source>
</evidence>
<organism evidence="4 5">
    <name type="scientific">Candidula unifasciata</name>
    <dbReference type="NCBI Taxonomy" id="100452"/>
    <lineage>
        <taxon>Eukaryota</taxon>
        <taxon>Metazoa</taxon>
        <taxon>Spiralia</taxon>
        <taxon>Lophotrochozoa</taxon>
        <taxon>Mollusca</taxon>
        <taxon>Gastropoda</taxon>
        <taxon>Heterobranchia</taxon>
        <taxon>Euthyneura</taxon>
        <taxon>Panpulmonata</taxon>
        <taxon>Eupulmonata</taxon>
        <taxon>Stylommatophora</taxon>
        <taxon>Helicina</taxon>
        <taxon>Helicoidea</taxon>
        <taxon>Geomitridae</taxon>
        <taxon>Candidula</taxon>
    </lineage>
</organism>
<dbReference type="PROSITE" id="PS50015">
    <property type="entry name" value="SAP_B"/>
    <property type="match status" value="1"/>
</dbReference>
<dbReference type="AlphaFoldDB" id="A0A8S3YLX2"/>
<keyword evidence="2" id="KW-0732">Signal</keyword>
<comment type="caution">
    <text evidence="4">The sequence shown here is derived from an EMBL/GenBank/DDBJ whole genome shotgun (WGS) entry which is preliminary data.</text>
</comment>
<evidence type="ECO:0000259" key="3">
    <source>
        <dbReference type="PROSITE" id="PS50015"/>
    </source>
</evidence>
<proteinExistence type="predicted"/>
<feature type="signal peptide" evidence="2">
    <location>
        <begin position="1"/>
        <end position="30"/>
    </location>
</feature>
<protein>
    <recommendedName>
        <fullName evidence="3">Saposin B-type domain-containing protein</fullName>
    </recommendedName>
</protein>
<keyword evidence="1" id="KW-1015">Disulfide bond</keyword>
<dbReference type="EMBL" id="CAJHNH020000269">
    <property type="protein sequence ID" value="CAG5116535.1"/>
    <property type="molecule type" value="Genomic_DNA"/>
</dbReference>
<accession>A0A8S3YLX2</accession>
<dbReference type="InterPro" id="IPR008139">
    <property type="entry name" value="SaposinB_dom"/>
</dbReference>
<feature type="domain" description="Saposin B-type" evidence="3">
    <location>
        <begin position="44"/>
        <end position="128"/>
    </location>
</feature>
<dbReference type="Proteomes" id="UP000678393">
    <property type="component" value="Unassembled WGS sequence"/>
</dbReference>
<keyword evidence="5" id="KW-1185">Reference proteome</keyword>
<gene>
    <name evidence="4" type="ORF">CUNI_LOCUS2093</name>
</gene>
<evidence type="ECO:0000313" key="5">
    <source>
        <dbReference type="Proteomes" id="UP000678393"/>
    </source>
</evidence>
<evidence type="ECO:0000256" key="2">
    <source>
        <dbReference type="SAM" id="SignalP"/>
    </source>
</evidence>
<sequence length="182" mass="19820">MPTIEHTMSLRAAACVCLLAVTSFLGASSSGNVVNMSLREASENVSRCQECKMILAGVRVLYNVLPSSVNAENIFSSVCLTVVPMLGHNSTITCPHLLQQYLPDVRSVFINDILSGACEILEICPTNHFRNQGGLSSPPASSVQLAHQVQLNQARLEMNQQSSDPLTFVQISDIHMDKDYVK</sequence>
<evidence type="ECO:0000256" key="1">
    <source>
        <dbReference type="ARBA" id="ARBA00023157"/>
    </source>
</evidence>
<name>A0A8S3YLX2_9EUPU</name>
<reference evidence="4" key="1">
    <citation type="submission" date="2021-04" db="EMBL/GenBank/DDBJ databases">
        <authorList>
            <consortium name="Molecular Ecology Group"/>
        </authorList>
    </citation>
    <scope>NUCLEOTIDE SEQUENCE</scope>
</reference>
<feature type="non-terminal residue" evidence="4">
    <location>
        <position position="182"/>
    </location>
</feature>
<feature type="chain" id="PRO_5035833107" description="Saposin B-type domain-containing protein" evidence="2">
    <location>
        <begin position="31"/>
        <end position="182"/>
    </location>
</feature>